<accession>A0ABV9GEG4</accession>
<evidence type="ECO:0000256" key="2">
    <source>
        <dbReference type="ARBA" id="ARBA00023235"/>
    </source>
</evidence>
<dbReference type="InterPro" id="IPR000888">
    <property type="entry name" value="RmlC-like"/>
</dbReference>
<dbReference type="Proteomes" id="UP001595993">
    <property type="component" value="Unassembled WGS sequence"/>
</dbReference>
<dbReference type="Pfam" id="PF00908">
    <property type="entry name" value="dTDP_sugar_isom"/>
    <property type="match status" value="1"/>
</dbReference>
<comment type="similarity">
    <text evidence="1">Belongs to the dTDP-4-dehydrorhamnose 3,5-epimerase family.</text>
</comment>
<evidence type="ECO:0000313" key="4">
    <source>
        <dbReference type="Proteomes" id="UP001595993"/>
    </source>
</evidence>
<keyword evidence="4" id="KW-1185">Reference proteome</keyword>
<dbReference type="EMBL" id="JBHSFE010000038">
    <property type="protein sequence ID" value="MFC4612675.1"/>
    <property type="molecule type" value="Genomic_DNA"/>
</dbReference>
<reference evidence="4" key="1">
    <citation type="journal article" date="2019" name="Int. J. Syst. Evol. Microbiol.">
        <title>The Global Catalogue of Microorganisms (GCM) 10K type strain sequencing project: providing services to taxonomists for standard genome sequencing and annotation.</title>
        <authorList>
            <consortium name="The Broad Institute Genomics Platform"/>
            <consortium name="The Broad Institute Genome Sequencing Center for Infectious Disease"/>
            <person name="Wu L."/>
            <person name="Ma J."/>
        </authorList>
    </citation>
    <scope>NUCLEOTIDE SEQUENCE [LARGE SCALE GENOMIC DNA]</scope>
    <source>
        <strain evidence="4">CGMCC 4.7139</strain>
    </source>
</reference>
<organism evidence="3 4">
    <name type="scientific">Streptomyces maoxianensis</name>
    <dbReference type="NCBI Taxonomy" id="1459942"/>
    <lineage>
        <taxon>Bacteria</taxon>
        <taxon>Bacillati</taxon>
        <taxon>Actinomycetota</taxon>
        <taxon>Actinomycetes</taxon>
        <taxon>Kitasatosporales</taxon>
        <taxon>Streptomycetaceae</taxon>
        <taxon>Streptomyces</taxon>
    </lineage>
</organism>
<evidence type="ECO:0000256" key="1">
    <source>
        <dbReference type="ARBA" id="ARBA00010154"/>
    </source>
</evidence>
<dbReference type="PANTHER" id="PTHR21047">
    <property type="entry name" value="DTDP-6-DEOXY-D-GLUCOSE-3,5 EPIMERASE"/>
    <property type="match status" value="1"/>
</dbReference>
<dbReference type="PANTHER" id="PTHR21047:SF2">
    <property type="entry name" value="THYMIDINE DIPHOSPHO-4-KETO-RHAMNOSE 3,5-EPIMERASE"/>
    <property type="match status" value="1"/>
</dbReference>
<sequence length="205" mass="22469">MESRELKVAGALAFTPQVFKDSRGLFVSPFQEEAFVEATGRPLFAVSQTSYSRSRRGVVRGVHFTRTPPGMAKYVYCAQGQALDIVVDIRVGSPTFGQCDAVVLDPVEFRALYLPVGVGHAFVALRDETVMSYTLSRSYVAENELALSVFDPELNLPLPDGIRPVVSDRDRVAPSLAQARADGLLPDHAQCMEIERALAPRRTTP</sequence>
<keyword evidence="2" id="KW-0413">Isomerase</keyword>
<dbReference type="Gene3D" id="2.60.120.10">
    <property type="entry name" value="Jelly Rolls"/>
    <property type="match status" value="1"/>
</dbReference>
<dbReference type="RefSeq" id="WP_215089517.1">
    <property type="nucleotide sequence ID" value="NZ_JBHSFE010000038.1"/>
</dbReference>
<name>A0ABV9GEG4_9ACTN</name>
<dbReference type="InterPro" id="IPR011051">
    <property type="entry name" value="RmlC_Cupin_sf"/>
</dbReference>
<evidence type="ECO:0000313" key="3">
    <source>
        <dbReference type="EMBL" id="MFC4612675.1"/>
    </source>
</evidence>
<dbReference type="InterPro" id="IPR014710">
    <property type="entry name" value="RmlC-like_jellyroll"/>
</dbReference>
<dbReference type="CDD" id="cd00438">
    <property type="entry name" value="cupin_RmlC"/>
    <property type="match status" value="1"/>
</dbReference>
<comment type="caution">
    <text evidence="3">The sequence shown here is derived from an EMBL/GenBank/DDBJ whole genome shotgun (WGS) entry which is preliminary data.</text>
</comment>
<gene>
    <name evidence="3" type="ORF">ACFO9E_33740</name>
</gene>
<dbReference type="SUPFAM" id="SSF51182">
    <property type="entry name" value="RmlC-like cupins"/>
    <property type="match status" value="1"/>
</dbReference>
<proteinExistence type="inferred from homology"/>
<protein>
    <submittedName>
        <fullName evidence="3">dTDP-4-dehydrorhamnose 3,5-epimerase family protein</fullName>
    </submittedName>
</protein>